<dbReference type="InterPro" id="IPR036465">
    <property type="entry name" value="vWFA_dom_sf"/>
</dbReference>
<dbReference type="Proteomes" id="UP000503441">
    <property type="component" value="Chromosome"/>
</dbReference>
<reference evidence="3 4" key="1">
    <citation type="submission" date="2020-03" db="EMBL/GenBank/DDBJ databases">
        <title>Leucobacter sp. nov., isolated from beetles.</title>
        <authorList>
            <person name="Hyun D.-W."/>
            <person name="Bae J.-W."/>
        </authorList>
    </citation>
    <scope>NUCLEOTIDE SEQUENCE [LARGE SCALE GENOMIC DNA]</scope>
    <source>
        <strain evidence="3 4">HDW9A</strain>
    </source>
</reference>
<evidence type="ECO:0000256" key="1">
    <source>
        <dbReference type="SAM" id="Phobius"/>
    </source>
</evidence>
<evidence type="ECO:0000313" key="3">
    <source>
        <dbReference type="EMBL" id="QIM19396.1"/>
    </source>
</evidence>
<keyword evidence="1" id="KW-0472">Membrane</keyword>
<dbReference type="PANTHER" id="PTHR37947:SF1">
    <property type="entry name" value="BLL2462 PROTEIN"/>
    <property type="match status" value="1"/>
</dbReference>
<gene>
    <name evidence="3" type="ORF">G7066_13900</name>
</gene>
<feature type="transmembrane region" description="Helical" evidence="1">
    <location>
        <begin position="43"/>
        <end position="61"/>
    </location>
</feature>
<dbReference type="EMBL" id="CP049933">
    <property type="protein sequence ID" value="QIM19396.1"/>
    <property type="molecule type" value="Genomic_DNA"/>
</dbReference>
<accession>A0ABX6JZR1</accession>
<protein>
    <submittedName>
        <fullName evidence="3">VWA domain-containing protein</fullName>
    </submittedName>
</protein>
<organism evidence="3 4">
    <name type="scientific">Leucobacter coleopterorum</name>
    <dbReference type="NCBI Taxonomy" id="2714933"/>
    <lineage>
        <taxon>Bacteria</taxon>
        <taxon>Bacillati</taxon>
        <taxon>Actinomycetota</taxon>
        <taxon>Actinomycetes</taxon>
        <taxon>Micrococcales</taxon>
        <taxon>Microbacteriaceae</taxon>
        <taxon>Leucobacter</taxon>
    </lineage>
</organism>
<name>A0ABX6JZR1_9MICO</name>
<dbReference type="Pfam" id="PF13519">
    <property type="entry name" value="VWA_2"/>
    <property type="match status" value="1"/>
</dbReference>
<keyword evidence="1" id="KW-0812">Transmembrane</keyword>
<proteinExistence type="predicted"/>
<evidence type="ECO:0000313" key="4">
    <source>
        <dbReference type="Proteomes" id="UP000503441"/>
    </source>
</evidence>
<dbReference type="SMART" id="SM00327">
    <property type="entry name" value="VWA"/>
    <property type="match status" value="1"/>
</dbReference>
<dbReference type="SUPFAM" id="SSF53300">
    <property type="entry name" value="vWA-like"/>
    <property type="match status" value="1"/>
</dbReference>
<feature type="domain" description="VWFA" evidence="2">
    <location>
        <begin position="74"/>
        <end position="197"/>
    </location>
</feature>
<sequence>MNSVIFNPVIHPAVLLPVAIAAIGLAVWALVRAPGLRARAVWGVRVVFVLACVAMLLRPGIPGGQSESYATNADVFILVDTSASIVAEDWDGDKPRLDGVREDVKTIVDKYPGARFSLVTFDSTTSVRLPLTTDTTAVGAAMATLSPEVTTRSKGSSITQANGVLRDLLQAAANSGQDRARLVFYLGDGEQTSDTEPGSFRASADFVGGGLVLGYGTKKGGPMRVTDADPEAKNESYIQYQGKDAMSVLDTANLERIAGQLDVSYVHRTADEALRLPETPKTTTRNASGEIGTVIELYWIPAGIAVVLLVFEVANATAAAMRLGRLTRQERQERGER</sequence>
<dbReference type="PROSITE" id="PS50234">
    <property type="entry name" value="VWFA"/>
    <property type="match status" value="1"/>
</dbReference>
<dbReference type="RefSeq" id="WP_166331638.1">
    <property type="nucleotide sequence ID" value="NZ_CP049933.1"/>
</dbReference>
<feature type="transmembrane region" description="Helical" evidence="1">
    <location>
        <begin position="12"/>
        <end position="31"/>
    </location>
</feature>
<feature type="transmembrane region" description="Helical" evidence="1">
    <location>
        <begin position="298"/>
        <end position="321"/>
    </location>
</feature>
<keyword evidence="1" id="KW-1133">Transmembrane helix</keyword>
<dbReference type="CDD" id="cd00198">
    <property type="entry name" value="vWFA"/>
    <property type="match status" value="1"/>
</dbReference>
<dbReference type="Gene3D" id="3.40.50.410">
    <property type="entry name" value="von Willebrand factor, type A domain"/>
    <property type="match status" value="1"/>
</dbReference>
<dbReference type="InterPro" id="IPR002035">
    <property type="entry name" value="VWF_A"/>
</dbReference>
<keyword evidence="4" id="KW-1185">Reference proteome</keyword>
<evidence type="ECO:0000259" key="2">
    <source>
        <dbReference type="PROSITE" id="PS50234"/>
    </source>
</evidence>
<dbReference type="PANTHER" id="PTHR37947">
    <property type="entry name" value="BLL2462 PROTEIN"/>
    <property type="match status" value="1"/>
</dbReference>